<keyword evidence="3" id="KW-1185">Reference proteome</keyword>
<feature type="region of interest" description="Disordered" evidence="1">
    <location>
        <begin position="75"/>
        <end position="99"/>
    </location>
</feature>
<reference evidence="2 3" key="1">
    <citation type="submission" date="2021-06" db="EMBL/GenBank/DDBJ databases">
        <authorList>
            <person name="Palmer J.M."/>
        </authorList>
    </citation>
    <scope>NUCLEOTIDE SEQUENCE [LARGE SCALE GENOMIC DNA]</scope>
    <source>
        <strain evidence="3">if_2019</strain>
        <tissue evidence="2">Muscle</tissue>
    </source>
</reference>
<evidence type="ECO:0000313" key="2">
    <source>
        <dbReference type="EMBL" id="MEQ2229986.1"/>
    </source>
</evidence>
<sequence length="99" mass="11327">MRQTEKHTHLGVIEDWLSLVPPQGLLGWPGLGHVLRNRNRSEVKGDWTIITKETTFSLPHLSFILGRLSSPFHKHTEQRSTSDSHQWPCSSLDEDKCSL</sequence>
<evidence type="ECO:0000256" key="1">
    <source>
        <dbReference type="SAM" id="MobiDB-lite"/>
    </source>
</evidence>
<gene>
    <name evidence="2" type="ORF">ILYODFUR_024639</name>
</gene>
<proteinExistence type="predicted"/>
<dbReference type="Proteomes" id="UP001482620">
    <property type="component" value="Unassembled WGS sequence"/>
</dbReference>
<comment type="caution">
    <text evidence="2">The sequence shown here is derived from an EMBL/GenBank/DDBJ whole genome shotgun (WGS) entry which is preliminary data.</text>
</comment>
<organism evidence="2 3">
    <name type="scientific">Ilyodon furcidens</name>
    <name type="common">goldbreast splitfin</name>
    <dbReference type="NCBI Taxonomy" id="33524"/>
    <lineage>
        <taxon>Eukaryota</taxon>
        <taxon>Metazoa</taxon>
        <taxon>Chordata</taxon>
        <taxon>Craniata</taxon>
        <taxon>Vertebrata</taxon>
        <taxon>Euteleostomi</taxon>
        <taxon>Actinopterygii</taxon>
        <taxon>Neopterygii</taxon>
        <taxon>Teleostei</taxon>
        <taxon>Neoteleostei</taxon>
        <taxon>Acanthomorphata</taxon>
        <taxon>Ovalentaria</taxon>
        <taxon>Atherinomorphae</taxon>
        <taxon>Cyprinodontiformes</taxon>
        <taxon>Goodeidae</taxon>
        <taxon>Ilyodon</taxon>
    </lineage>
</organism>
<evidence type="ECO:0000313" key="3">
    <source>
        <dbReference type="Proteomes" id="UP001482620"/>
    </source>
</evidence>
<accession>A0ABV0TD98</accession>
<dbReference type="EMBL" id="JAHRIQ010026109">
    <property type="protein sequence ID" value="MEQ2229986.1"/>
    <property type="molecule type" value="Genomic_DNA"/>
</dbReference>
<name>A0ABV0TD98_9TELE</name>
<protein>
    <submittedName>
        <fullName evidence="2">Uncharacterized protein</fullName>
    </submittedName>
</protein>